<reference evidence="2" key="1">
    <citation type="journal article" date="2006" name="PLoS Biol.">
        <title>Macronuclear genome sequence of the ciliate Tetrahymena thermophila, a model eukaryote.</title>
        <authorList>
            <person name="Eisen J.A."/>
            <person name="Coyne R.S."/>
            <person name="Wu M."/>
            <person name="Wu D."/>
            <person name="Thiagarajan M."/>
            <person name="Wortman J.R."/>
            <person name="Badger J.H."/>
            <person name="Ren Q."/>
            <person name="Amedeo P."/>
            <person name="Jones K.M."/>
            <person name="Tallon L.J."/>
            <person name="Delcher A.L."/>
            <person name="Salzberg S.L."/>
            <person name="Silva J.C."/>
            <person name="Haas B.J."/>
            <person name="Majoros W.H."/>
            <person name="Farzad M."/>
            <person name="Carlton J.M."/>
            <person name="Smith R.K. Jr."/>
            <person name="Garg J."/>
            <person name="Pearlman R.E."/>
            <person name="Karrer K.M."/>
            <person name="Sun L."/>
            <person name="Manning G."/>
            <person name="Elde N.C."/>
            <person name="Turkewitz A.P."/>
            <person name="Asai D.J."/>
            <person name="Wilkes D.E."/>
            <person name="Wang Y."/>
            <person name="Cai H."/>
            <person name="Collins K."/>
            <person name="Stewart B.A."/>
            <person name="Lee S.R."/>
            <person name="Wilamowska K."/>
            <person name="Weinberg Z."/>
            <person name="Ruzzo W.L."/>
            <person name="Wloga D."/>
            <person name="Gaertig J."/>
            <person name="Frankel J."/>
            <person name="Tsao C.-C."/>
            <person name="Gorovsky M.A."/>
            <person name="Keeling P.J."/>
            <person name="Waller R.F."/>
            <person name="Patron N.J."/>
            <person name="Cherry J.M."/>
            <person name="Stover N.A."/>
            <person name="Krieger C.J."/>
            <person name="del Toro C."/>
            <person name="Ryder H.F."/>
            <person name="Williamson S.C."/>
            <person name="Barbeau R.A."/>
            <person name="Hamilton E.P."/>
            <person name="Orias E."/>
        </authorList>
    </citation>
    <scope>NUCLEOTIDE SEQUENCE [LARGE SCALE GENOMIC DNA]</scope>
    <source>
        <strain evidence="2">SB210</strain>
    </source>
</reference>
<dbReference type="GeneID" id="7833536"/>
<evidence type="ECO:0000313" key="2">
    <source>
        <dbReference type="Proteomes" id="UP000009168"/>
    </source>
</evidence>
<dbReference type="OrthoDB" id="406551at2759"/>
<dbReference type="AlphaFoldDB" id="Q23F90"/>
<proteinExistence type="predicted"/>
<dbReference type="EMBL" id="GG662706">
    <property type="protein sequence ID" value="EAR95263.2"/>
    <property type="molecule type" value="Genomic_DNA"/>
</dbReference>
<name>Q23F90_TETTS</name>
<keyword evidence="2" id="KW-1185">Reference proteome</keyword>
<organism evidence="1 2">
    <name type="scientific">Tetrahymena thermophila (strain SB210)</name>
    <dbReference type="NCBI Taxonomy" id="312017"/>
    <lineage>
        <taxon>Eukaryota</taxon>
        <taxon>Sar</taxon>
        <taxon>Alveolata</taxon>
        <taxon>Ciliophora</taxon>
        <taxon>Intramacronucleata</taxon>
        <taxon>Oligohymenophorea</taxon>
        <taxon>Hymenostomatida</taxon>
        <taxon>Tetrahymenina</taxon>
        <taxon>Tetrahymenidae</taxon>
        <taxon>Tetrahymena</taxon>
    </lineage>
</organism>
<sequence>MSDIKKQTKNNLKRERKQKKMKYIVICLILASVLAQQEPLKPVWAPLWSQDFVEYFNVTNQIYANVGTYQYDAPNNSSRVSRSNGKQDPFCIGYLNYNTTSAPCEHLTVDNVRWMYYPDEDNCCYCCNAEQGCGILKPDWLQGATFLGFEEIYGTPAFSWVMYEGPNKPNYIWETTEANPLERSLLKIARNNYQEIYIQNQIRRDVQNITLPASCSYQNQCGAKCAVFRGEATAQAI</sequence>
<evidence type="ECO:0000313" key="1">
    <source>
        <dbReference type="EMBL" id="EAR95263.2"/>
    </source>
</evidence>
<dbReference type="HOGENOM" id="CLU_1279959_0_0_1"/>
<protein>
    <submittedName>
        <fullName evidence="1">Transmembrane protein, putative</fullName>
    </submittedName>
</protein>
<dbReference type="Proteomes" id="UP000009168">
    <property type="component" value="Unassembled WGS sequence"/>
</dbReference>
<keyword evidence="1" id="KW-0812">Transmembrane</keyword>
<keyword evidence="1" id="KW-0472">Membrane</keyword>
<dbReference type="InParanoid" id="Q23F90"/>
<dbReference type="eggNOG" id="ENOG502SAS2">
    <property type="taxonomic scope" value="Eukaryota"/>
</dbReference>
<dbReference type="RefSeq" id="XP_001015508.2">
    <property type="nucleotide sequence ID" value="XM_001015508.2"/>
</dbReference>
<dbReference type="KEGG" id="tet:TTHERM_00382240"/>
<gene>
    <name evidence="1" type="ORF">TTHERM_00382240</name>
</gene>
<accession>Q23F90</accession>